<dbReference type="InterPro" id="IPR015915">
    <property type="entry name" value="Kelch-typ_b-propeller"/>
</dbReference>
<proteinExistence type="predicted"/>
<name>A0A061GDM2_THECC</name>
<dbReference type="Proteomes" id="UP000026915">
    <property type="component" value="Chromosome 3"/>
</dbReference>
<keyword evidence="2" id="KW-1185">Reference proteome</keyword>
<evidence type="ECO:0000313" key="1">
    <source>
        <dbReference type="EMBL" id="EOY25134.1"/>
    </source>
</evidence>
<dbReference type="InterPro" id="IPR050354">
    <property type="entry name" value="F-box/kelch-repeat_ARATH"/>
</dbReference>
<protein>
    <recommendedName>
        <fullName evidence="3">Galactose oxidase/kelch repeat superfamily protein</fullName>
    </recommendedName>
</protein>
<sequence>MADLEQQRTSSMGQKSMYMVFCFDEGPIRYTLYSFTNINLTHTPRKQSPRSIAMLQMSSDKFPPGMGFVALGSKLYCIGGQLQKGEQKFSSKKVFVLDLNTIETCHKEKRSPLVEEVADMHEGKCYPYVFEMQGKIYVLDGYRNIDAAEGLAIGSFEVFDPDVGQWGVLPKYYQGDLSEYIRSFVFGHAAVGDRVFFRSDCIDCRCRLSSFDTKNRQWFYDNRCCWVSDEEKKEMPGYISAWNDAFKEHAVVGSSFIVNDTLYALQNGCIGAYHISNNEDDRYIPCDVVRGIETKLPSKLVKDTYSGPFHSSIFIPEAGLVHLGDEKFCLVTGATYRNDYAIVKKEIVFLTFQTIKQKSSKADQVFWWADIYDSRAVEGIDALLGMVLYTFVA</sequence>
<dbReference type="PANTHER" id="PTHR24414:SF199">
    <property type="entry name" value="F-BOX_KELCH-REPEAT PROTEIN SKIP6-LIKE"/>
    <property type="match status" value="1"/>
</dbReference>
<dbReference type="Gramene" id="EOY25134">
    <property type="protein sequence ID" value="EOY25134"/>
    <property type="gene ID" value="TCM_016547"/>
</dbReference>
<gene>
    <name evidence="1" type="ORF">TCM_016547</name>
</gene>
<dbReference type="AlphaFoldDB" id="A0A061GDM2"/>
<dbReference type="HOGENOM" id="CLU_702862_0_0_1"/>
<reference evidence="1 2" key="1">
    <citation type="journal article" date="2013" name="Genome Biol.">
        <title>The genome sequence of the most widely cultivated cacao type and its use to identify candidate genes regulating pod color.</title>
        <authorList>
            <person name="Motamayor J.C."/>
            <person name="Mockaitis K."/>
            <person name="Schmutz J."/>
            <person name="Haiminen N."/>
            <person name="Iii D.L."/>
            <person name="Cornejo O."/>
            <person name="Findley S.D."/>
            <person name="Zheng P."/>
            <person name="Utro F."/>
            <person name="Royaert S."/>
            <person name="Saski C."/>
            <person name="Jenkins J."/>
            <person name="Podicheti R."/>
            <person name="Zhao M."/>
            <person name="Scheffler B.E."/>
            <person name="Stack J.C."/>
            <person name="Feltus F.A."/>
            <person name="Mustiga G.M."/>
            <person name="Amores F."/>
            <person name="Phillips W."/>
            <person name="Marelli J.P."/>
            <person name="May G.D."/>
            <person name="Shapiro H."/>
            <person name="Ma J."/>
            <person name="Bustamante C.D."/>
            <person name="Schnell R.J."/>
            <person name="Main D."/>
            <person name="Gilbert D."/>
            <person name="Parida L."/>
            <person name="Kuhn D.N."/>
        </authorList>
    </citation>
    <scope>NUCLEOTIDE SEQUENCE [LARGE SCALE GENOMIC DNA]</scope>
    <source>
        <strain evidence="2">cv. Matina 1-6</strain>
    </source>
</reference>
<dbReference type="SUPFAM" id="SSF117281">
    <property type="entry name" value="Kelch motif"/>
    <property type="match status" value="1"/>
</dbReference>
<dbReference type="PANTHER" id="PTHR24414">
    <property type="entry name" value="F-BOX/KELCH-REPEAT PROTEIN SKIP4"/>
    <property type="match status" value="1"/>
</dbReference>
<organism evidence="1 2">
    <name type="scientific">Theobroma cacao</name>
    <name type="common">Cacao</name>
    <name type="synonym">Cocoa</name>
    <dbReference type="NCBI Taxonomy" id="3641"/>
    <lineage>
        <taxon>Eukaryota</taxon>
        <taxon>Viridiplantae</taxon>
        <taxon>Streptophyta</taxon>
        <taxon>Embryophyta</taxon>
        <taxon>Tracheophyta</taxon>
        <taxon>Spermatophyta</taxon>
        <taxon>Magnoliopsida</taxon>
        <taxon>eudicotyledons</taxon>
        <taxon>Gunneridae</taxon>
        <taxon>Pentapetalae</taxon>
        <taxon>rosids</taxon>
        <taxon>malvids</taxon>
        <taxon>Malvales</taxon>
        <taxon>Malvaceae</taxon>
        <taxon>Byttnerioideae</taxon>
        <taxon>Theobroma</taxon>
    </lineage>
</organism>
<evidence type="ECO:0000313" key="2">
    <source>
        <dbReference type="Proteomes" id="UP000026915"/>
    </source>
</evidence>
<dbReference type="Gene3D" id="2.120.10.80">
    <property type="entry name" value="Kelch-type beta propeller"/>
    <property type="match status" value="1"/>
</dbReference>
<accession>A0A061GDM2</accession>
<evidence type="ECO:0008006" key="3">
    <source>
        <dbReference type="Google" id="ProtNLM"/>
    </source>
</evidence>
<dbReference type="EMBL" id="CM001881">
    <property type="protein sequence ID" value="EOY25134.1"/>
    <property type="molecule type" value="Genomic_DNA"/>
</dbReference>
<dbReference type="InParanoid" id="A0A061GDM2"/>